<dbReference type="InParanoid" id="M4C5N3"/>
<evidence type="ECO:0000313" key="3">
    <source>
        <dbReference type="Proteomes" id="UP000011713"/>
    </source>
</evidence>
<reference evidence="2" key="2">
    <citation type="submission" date="2015-06" db="UniProtKB">
        <authorList>
            <consortium name="EnsemblProtists"/>
        </authorList>
    </citation>
    <scope>IDENTIFICATION</scope>
    <source>
        <strain evidence="2">Emoy2</strain>
    </source>
</reference>
<dbReference type="EMBL" id="ABWE02004255">
    <property type="status" value="NOT_ANNOTATED_CDS"/>
    <property type="molecule type" value="Genomic_DNA"/>
</dbReference>
<sequence>MSPVEIQYQLFKYSITEPDTLRPVVRLGTFEPVVSPSRPEEQRSRPLVDGQDGSVGLPQ</sequence>
<feature type="region of interest" description="Disordered" evidence="1">
    <location>
        <begin position="31"/>
        <end position="59"/>
    </location>
</feature>
<keyword evidence="3" id="KW-1185">Reference proteome</keyword>
<evidence type="ECO:0000256" key="1">
    <source>
        <dbReference type="SAM" id="MobiDB-lite"/>
    </source>
</evidence>
<proteinExistence type="predicted"/>
<protein>
    <submittedName>
        <fullName evidence="2">Uncharacterized protein</fullName>
    </submittedName>
</protein>
<evidence type="ECO:0000313" key="2">
    <source>
        <dbReference type="EnsemblProtists" id="HpaP814410"/>
    </source>
</evidence>
<dbReference type="EnsemblProtists" id="HpaT814410">
    <property type="protein sequence ID" value="HpaP814410"/>
    <property type="gene ID" value="HpaG814410"/>
</dbReference>
<accession>M4C5N3</accession>
<dbReference type="HOGENOM" id="CLU_196334_1_0_1"/>
<dbReference type="VEuPathDB" id="FungiDB:HpaG814410"/>
<dbReference type="Proteomes" id="UP000011713">
    <property type="component" value="Unassembled WGS sequence"/>
</dbReference>
<organism evidence="2 3">
    <name type="scientific">Hyaloperonospora arabidopsidis (strain Emoy2)</name>
    <name type="common">Downy mildew agent</name>
    <name type="synonym">Peronospora arabidopsidis</name>
    <dbReference type="NCBI Taxonomy" id="559515"/>
    <lineage>
        <taxon>Eukaryota</taxon>
        <taxon>Sar</taxon>
        <taxon>Stramenopiles</taxon>
        <taxon>Oomycota</taxon>
        <taxon>Peronosporomycetes</taxon>
        <taxon>Peronosporales</taxon>
        <taxon>Peronosporaceae</taxon>
        <taxon>Hyaloperonospora</taxon>
    </lineage>
</organism>
<reference evidence="3" key="1">
    <citation type="journal article" date="2010" name="Science">
        <title>Signatures of adaptation to obligate biotrophy in the Hyaloperonospora arabidopsidis genome.</title>
        <authorList>
            <person name="Baxter L."/>
            <person name="Tripathy S."/>
            <person name="Ishaque N."/>
            <person name="Boot N."/>
            <person name="Cabral A."/>
            <person name="Kemen E."/>
            <person name="Thines M."/>
            <person name="Ah-Fong A."/>
            <person name="Anderson R."/>
            <person name="Badejoko W."/>
            <person name="Bittner-Eddy P."/>
            <person name="Boore J.L."/>
            <person name="Chibucos M.C."/>
            <person name="Coates M."/>
            <person name="Dehal P."/>
            <person name="Delehaunty K."/>
            <person name="Dong S."/>
            <person name="Downton P."/>
            <person name="Dumas B."/>
            <person name="Fabro G."/>
            <person name="Fronick C."/>
            <person name="Fuerstenberg S.I."/>
            <person name="Fulton L."/>
            <person name="Gaulin E."/>
            <person name="Govers F."/>
            <person name="Hughes L."/>
            <person name="Humphray S."/>
            <person name="Jiang R.H."/>
            <person name="Judelson H."/>
            <person name="Kamoun S."/>
            <person name="Kyung K."/>
            <person name="Meijer H."/>
            <person name="Minx P."/>
            <person name="Morris P."/>
            <person name="Nelson J."/>
            <person name="Phuntumart V."/>
            <person name="Qutob D."/>
            <person name="Rehmany A."/>
            <person name="Rougon-Cardoso A."/>
            <person name="Ryden P."/>
            <person name="Torto-Alalibo T."/>
            <person name="Studholme D."/>
            <person name="Wang Y."/>
            <person name="Win J."/>
            <person name="Wood J."/>
            <person name="Clifton S.W."/>
            <person name="Rogers J."/>
            <person name="Van den Ackerveken G."/>
            <person name="Jones J.D."/>
            <person name="McDowell J.M."/>
            <person name="Beynon J."/>
            <person name="Tyler B.M."/>
        </authorList>
    </citation>
    <scope>NUCLEOTIDE SEQUENCE [LARGE SCALE GENOMIC DNA]</scope>
    <source>
        <strain evidence="3">Emoy2</strain>
    </source>
</reference>
<dbReference type="AlphaFoldDB" id="M4C5N3"/>
<name>M4C5N3_HYAAE</name>